<dbReference type="InterPro" id="IPR037249">
    <property type="entry name" value="TAFH/NHR1_dom_sf"/>
</dbReference>
<feature type="region of interest" description="Disordered" evidence="6">
    <location>
        <begin position="388"/>
        <end position="448"/>
    </location>
</feature>
<evidence type="ECO:0000256" key="4">
    <source>
        <dbReference type="ARBA" id="ARBA00023163"/>
    </source>
</evidence>
<dbReference type="GO" id="GO:0005669">
    <property type="term" value="C:transcription factor TFIID complex"/>
    <property type="evidence" value="ECO:0007669"/>
    <property type="project" value="InterPro"/>
</dbReference>
<comment type="similarity">
    <text evidence="2">Belongs to the TAF4 family.</text>
</comment>
<dbReference type="OrthoDB" id="21060at2759"/>
<keyword evidence="4" id="KW-0804">Transcription</keyword>
<dbReference type="AlphaFoldDB" id="A0A9Q0E8L8"/>
<dbReference type="Proteomes" id="UP001148018">
    <property type="component" value="Unassembled WGS sequence"/>
</dbReference>
<dbReference type="PANTHER" id="PTHR15138:SF18">
    <property type="entry name" value="TATA-BOX BINDING PROTEIN ASSOCIATED FACTOR 4"/>
    <property type="match status" value="1"/>
</dbReference>
<accession>A0A9Q0E8L8</accession>
<evidence type="ECO:0000256" key="6">
    <source>
        <dbReference type="SAM" id="MobiDB-lite"/>
    </source>
</evidence>
<dbReference type="CDD" id="cd08045">
    <property type="entry name" value="HFD_TAF4"/>
    <property type="match status" value="1"/>
</dbReference>
<dbReference type="GO" id="GO:0046982">
    <property type="term" value="F:protein heterodimerization activity"/>
    <property type="evidence" value="ECO:0007669"/>
    <property type="project" value="InterPro"/>
</dbReference>
<feature type="region of interest" description="Disordered" evidence="6">
    <location>
        <begin position="1"/>
        <end position="155"/>
    </location>
</feature>
<feature type="domain" description="TAFH" evidence="7">
    <location>
        <begin position="305"/>
        <end position="402"/>
    </location>
</feature>
<feature type="compositionally biased region" description="Low complexity" evidence="6">
    <location>
        <begin position="388"/>
        <end position="405"/>
    </location>
</feature>
<keyword evidence="5" id="KW-0539">Nucleus</keyword>
<sequence>MNAPTAPLGSSESPGPSSTMAPPSHSVIQTHFTSSQHGVVAPSQPGSQAGGGGGPTMAPVRVQTPGPSDTTTMDATFNGTNRNTGGPTLVAASGASKLTPTTSSSSGLQHTPPVNHGPHPSLTGSPHIIRAEPPRSTTQAAPHRGSSPGSVAAPRNTSAVALAPSPGAAVRPLTPQLLAPRQTPQTPPGQPGVQNFQLPPGMVLVRSESGQLLMIHQQALAQMQAQAAPRHTTPSALHTPAQVWSPLLRYGAPCSGTEPPAQAPGIPPSSRNMAPGSVVRQGSPGATPVPPTTTLHRPPVLQETMENVKKCRNFLSALIKLASTGKQSAETADHVRDLVKKLLEGELEPEDFTSKLYSELNSSPQPYLVPFLKRSIPALRQLTPNAAAFAQQSHASQPPASTPASVKPLPSPATVVLSSPGPRLAPAVETAARPQIQPGLGRPGPTNQMLLQAQPQTVVMRPQVTMATSPAVAPRNQSPGQIILGPQQLRQLTKGQSTGILSILYRSGPGSTGVLPVGKPAPPAALCPAQKNELREAGGAFKDDDDFNDVASMAGVNLAEESARILATDSELVGVVTRSWKRLGVSELGVDVVKYVSHATQQRLQNLLERVSQAAQHKNIGFKEESNFEPNTDVRGQLRFFEQLDQLERQRKEGQERQILLKAAKSRARQEDPEQLRLKQKAKEMQQQELALIRQKEANLTALAAIGPRKKRKLLDTSTSSGVSEGSGSGSSLSGGAGGASGGSRPTRQRITRINLRDLLFCLETEKSTASSHVLYKGFLK</sequence>
<dbReference type="Gene3D" id="1.10.20.10">
    <property type="entry name" value="Histone, subunit A"/>
    <property type="match status" value="1"/>
</dbReference>
<dbReference type="InterPro" id="IPR045144">
    <property type="entry name" value="TAF4"/>
</dbReference>
<dbReference type="PANTHER" id="PTHR15138">
    <property type="entry name" value="TRANSCRIPTION INITIATION FACTOR TFIID SUBUNIT 4"/>
    <property type="match status" value="1"/>
</dbReference>
<feature type="compositionally biased region" description="Polar residues" evidence="6">
    <location>
        <begin position="96"/>
        <end position="109"/>
    </location>
</feature>
<feature type="compositionally biased region" description="Polar residues" evidence="6">
    <location>
        <begin position="65"/>
        <end position="86"/>
    </location>
</feature>
<feature type="region of interest" description="Disordered" evidence="6">
    <location>
        <begin position="270"/>
        <end position="297"/>
    </location>
</feature>
<dbReference type="InterPro" id="IPR007900">
    <property type="entry name" value="TAF4_C"/>
</dbReference>
<dbReference type="SUPFAM" id="SSF47113">
    <property type="entry name" value="Histone-fold"/>
    <property type="match status" value="1"/>
</dbReference>
<evidence type="ECO:0000256" key="3">
    <source>
        <dbReference type="ARBA" id="ARBA00023015"/>
    </source>
</evidence>
<feature type="compositionally biased region" description="Polar residues" evidence="6">
    <location>
        <begin position="26"/>
        <end position="37"/>
    </location>
</feature>
<evidence type="ECO:0000256" key="5">
    <source>
        <dbReference type="ARBA" id="ARBA00023242"/>
    </source>
</evidence>
<dbReference type="GO" id="GO:0003677">
    <property type="term" value="F:DNA binding"/>
    <property type="evidence" value="ECO:0007669"/>
    <property type="project" value="TreeGrafter"/>
</dbReference>
<keyword evidence="3" id="KW-0805">Transcription regulation</keyword>
<dbReference type="EMBL" id="JANIIK010000046">
    <property type="protein sequence ID" value="KAJ3603187.1"/>
    <property type="molecule type" value="Genomic_DNA"/>
</dbReference>
<evidence type="ECO:0000313" key="9">
    <source>
        <dbReference type="Proteomes" id="UP001148018"/>
    </source>
</evidence>
<feature type="region of interest" description="Disordered" evidence="6">
    <location>
        <begin position="662"/>
        <end position="681"/>
    </location>
</feature>
<dbReference type="SUPFAM" id="SSF158553">
    <property type="entry name" value="TAFH domain-like"/>
    <property type="match status" value="1"/>
</dbReference>
<proteinExistence type="inferred from homology"/>
<dbReference type="Pfam" id="PF07531">
    <property type="entry name" value="TAFH"/>
    <property type="match status" value="1"/>
</dbReference>
<dbReference type="SMART" id="SM00549">
    <property type="entry name" value="TAFH"/>
    <property type="match status" value="1"/>
</dbReference>
<feature type="compositionally biased region" description="Gly residues" evidence="6">
    <location>
        <begin position="725"/>
        <end position="742"/>
    </location>
</feature>
<feature type="compositionally biased region" description="Basic and acidic residues" evidence="6">
    <location>
        <begin position="668"/>
        <end position="681"/>
    </location>
</feature>
<feature type="compositionally biased region" description="Low complexity" evidence="6">
    <location>
        <begin position="9"/>
        <end position="18"/>
    </location>
</feature>
<evidence type="ECO:0000256" key="2">
    <source>
        <dbReference type="ARBA" id="ARBA00006178"/>
    </source>
</evidence>
<protein>
    <recommendedName>
        <fullName evidence="7">TAFH domain-containing protein</fullName>
    </recommendedName>
</protein>
<dbReference type="InterPro" id="IPR009072">
    <property type="entry name" value="Histone-fold"/>
</dbReference>
<dbReference type="InterPro" id="IPR003894">
    <property type="entry name" value="TAFH_NHR1"/>
</dbReference>
<dbReference type="PROSITE" id="PS51119">
    <property type="entry name" value="TAFH"/>
    <property type="match status" value="1"/>
</dbReference>
<evidence type="ECO:0000259" key="7">
    <source>
        <dbReference type="PROSITE" id="PS51119"/>
    </source>
</evidence>
<feature type="region of interest" description="Disordered" evidence="6">
    <location>
        <begin position="713"/>
        <end position="749"/>
    </location>
</feature>
<dbReference type="Pfam" id="PF05236">
    <property type="entry name" value="TAF4"/>
    <property type="match status" value="1"/>
</dbReference>
<dbReference type="GO" id="GO:0006367">
    <property type="term" value="P:transcription initiation at RNA polymerase II promoter"/>
    <property type="evidence" value="ECO:0007669"/>
    <property type="project" value="TreeGrafter"/>
</dbReference>
<dbReference type="GO" id="GO:0016251">
    <property type="term" value="F:RNA polymerase II general transcription initiation factor activity"/>
    <property type="evidence" value="ECO:0007669"/>
    <property type="project" value="TreeGrafter"/>
</dbReference>
<gene>
    <name evidence="8" type="ORF">NHX12_030930</name>
</gene>
<evidence type="ECO:0000313" key="8">
    <source>
        <dbReference type="EMBL" id="KAJ3603187.1"/>
    </source>
</evidence>
<comment type="subcellular location">
    <subcellularLocation>
        <location evidence="1">Nucleus</location>
    </subcellularLocation>
</comment>
<organism evidence="8 9">
    <name type="scientific">Muraenolepis orangiensis</name>
    <name type="common">Patagonian moray cod</name>
    <dbReference type="NCBI Taxonomy" id="630683"/>
    <lineage>
        <taxon>Eukaryota</taxon>
        <taxon>Metazoa</taxon>
        <taxon>Chordata</taxon>
        <taxon>Craniata</taxon>
        <taxon>Vertebrata</taxon>
        <taxon>Euteleostomi</taxon>
        <taxon>Actinopterygii</taxon>
        <taxon>Neopterygii</taxon>
        <taxon>Teleostei</taxon>
        <taxon>Neoteleostei</taxon>
        <taxon>Acanthomorphata</taxon>
        <taxon>Zeiogadaria</taxon>
        <taxon>Gadariae</taxon>
        <taxon>Gadiformes</taxon>
        <taxon>Muraenolepidoidei</taxon>
        <taxon>Muraenolepididae</taxon>
        <taxon>Muraenolepis</taxon>
    </lineage>
</organism>
<comment type="caution">
    <text evidence="8">The sequence shown here is derived from an EMBL/GenBank/DDBJ whole genome shotgun (WGS) entry which is preliminary data.</text>
</comment>
<keyword evidence="9" id="KW-1185">Reference proteome</keyword>
<reference evidence="8" key="1">
    <citation type="submission" date="2022-07" db="EMBL/GenBank/DDBJ databases">
        <title>Chromosome-level genome of Muraenolepis orangiensis.</title>
        <authorList>
            <person name="Kim J."/>
        </authorList>
    </citation>
    <scope>NUCLEOTIDE SEQUENCE</scope>
    <source>
        <strain evidence="8">KU_S4_2022</strain>
        <tissue evidence="8">Muscle</tissue>
    </source>
</reference>
<dbReference type="GO" id="GO:0006355">
    <property type="term" value="P:regulation of DNA-templated transcription"/>
    <property type="evidence" value="ECO:0007669"/>
    <property type="project" value="UniProtKB-ARBA"/>
</dbReference>
<dbReference type="Gene3D" id="1.20.120.1110">
    <property type="entry name" value="TAFH/NHR1 domain"/>
    <property type="match status" value="1"/>
</dbReference>
<evidence type="ECO:0000256" key="1">
    <source>
        <dbReference type="ARBA" id="ARBA00004123"/>
    </source>
</evidence>
<name>A0A9Q0E8L8_9TELE</name>